<dbReference type="OrthoDB" id="569695at2"/>
<feature type="domain" description="Acyltransferase 3" evidence="8">
    <location>
        <begin position="35"/>
        <end position="311"/>
    </location>
</feature>
<dbReference type="GO" id="GO:0016413">
    <property type="term" value="F:O-acetyltransferase activity"/>
    <property type="evidence" value="ECO:0007669"/>
    <property type="project" value="TreeGrafter"/>
</dbReference>
<dbReference type="InterPro" id="IPR002656">
    <property type="entry name" value="Acyl_transf_3_dom"/>
</dbReference>
<feature type="transmembrane region" description="Helical" evidence="7">
    <location>
        <begin position="262"/>
        <end position="285"/>
    </location>
</feature>
<feature type="transmembrane region" description="Helical" evidence="7">
    <location>
        <begin position="110"/>
        <end position="129"/>
    </location>
</feature>
<dbReference type="Proteomes" id="UP000051162">
    <property type="component" value="Unassembled WGS sequence"/>
</dbReference>
<gene>
    <name evidence="9" type="ORF">FD30_GL002190</name>
</gene>
<sequence length="332" mass="38770">MIQSVLGFGMAQAPTAGQQWGMGLVYDAVKFTAPAFIFGILYTILRHYRDRPAWAYRDYYQQQWHAMFVPTIWWTLAYLVVIPQVQEHQAYHDVRSFLWQFVNGNAAPHLWYNSMMLQFIIVMPAFWWLARWCGTQARRSWWALGVTFVVYAAWLAAFPHFTTYLVDRICLSFLPYGVAGTLASGGTRWTQWLDRYRWGLLAVVAGAYGWLTWQLIDRGLPVQLADASYYQWSATLYSFAIILLIALVGFRQISRWGRTVNWMHWLATYAYRAFLGHVFWLTLLWSLTTAWPLVPRMLTCYLGTWLLAFALAYGMHWAWSAVKLGFQKSLSR</sequence>
<evidence type="ECO:0000256" key="4">
    <source>
        <dbReference type="ARBA" id="ARBA00022692"/>
    </source>
</evidence>
<evidence type="ECO:0000256" key="7">
    <source>
        <dbReference type="SAM" id="Phobius"/>
    </source>
</evidence>
<evidence type="ECO:0000256" key="5">
    <source>
        <dbReference type="ARBA" id="ARBA00022989"/>
    </source>
</evidence>
<comment type="caution">
    <text evidence="9">The sequence shown here is derived from an EMBL/GenBank/DDBJ whole genome shotgun (WGS) entry which is preliminary data.</text>
</comment>
<feature type="transmembrane region" description="Helical" evidence="7">
    <location>
        <begin position="198"/>
        <end position="216"/>
    </location>
</feature>
<evidence type="ECO:0000256" key="2">
    <source>
        <dbReference type="ARBA" id="ARBA00007400"/>
    </source>
</evidence>
<comment type="subcellular location">
    <subcellularLocation>
        <location evidence="1">Cell membrane</location>
        <topology evidence="1">Multi-pass membrane protein</topology>
    </subcellularLocation>
</comment>
<keyword evidence="3" id="KW-1003">Cell membrane</keyword>
<keyword evidence="10" id="KW-1185">Reference proteome</keyword>
<comment type="similarity">
    <text evidence="2">Belongs to the acyltransferase 3 family.</text>
</comment>
<dbReference type="PANTHER" id="PTHR40074">
    <property type="entry name" value="O-ACETYLTRANSFERASE WECH"/>
    <property type="match status" value="1"/>
</dbReference>
<evidence type="ECO:0000256" key="3">
    <source>
        <dbReference type="ARBA" id="ARBA00022475"/>
    </source>
</evidence>
<keyword evidence="5 7" id="KW-1133">Transmembrane helix</keyword>
<dbReference type="STRING" id="1423773.FD30_GL002190"/>
<accession>A0A0R1K366</accession>
<feature type="transmembrane region" description="Helical" evidence="7">
    <location>
        <begin position="66"/>
        <end position="85"/>
    </location>
</feature>
<dbReference type="EMBL" id="AZDT01000045">
    <property type="protein sequence ID" value="KRK74538.1"/>
    <property type="molecule type" value="Genomic_DNA"/>
</dbReference>
<proteinExistence type="inferred from homology"/>
<evidence type="ECO:0000256" key="1">
    <source>
        <dbReference type="ARBA" id="ARBA00004651"/>
    </source>
</evidence>
<evidence type="ECO:0000313" key="10">
    <source>
        <dbReference type="Proteomes" id="UP000051162"/>
    </source>
</evidence>
<protein>
    <recommendedName>
        <fullName evidence="8">Acyltransferase 3 domain-containing protein</fullName>
    </recommendedName>
</protein>
<evidence type="ECO:0000259" key="8">
    <source>
        <dbReference type="Pfam" id="PF01757"/>
    </source>
</evidence>
<dbReference type="Pfam" id="PF01757">
    <property type="entry name" value="Acyl_transf_3"/>
    <property type="match status" value="1"/>
</dbReference>
<name>A0A0R1K366_9LACO</name>
<reference evidence="9 10" key="1">
    <citation type="journal article" date="2015" name="Genome Announc.">
        <title>Expanding the biotechnology potential of lactobacilli through comparative genomics of 213 strains and associated genera.</title>
        <authorList>
            <person name="Sun Z."/>
            <person name="Harris H.M."/>
            <person name="McCann A."/>
            <person name="Guo C."/>
            <person name="Argimon S."/>
            <person name="Zhang W."/>
            <person name="Yang X."/>
            <person name="Jeffery I.B."/>
            <person name="Cooney J.C."/>
            <person name="Kagawa T.F."/>
            <person name="Liu W."/>
            <person name="Song Y."/>
            <person name="Salvetti E."/>
            <person name="Wrobel A."/>
            <person name="Rasinkangas P."/>
            <person name="Parkhill J."/>
            <person name="Rea M.C."/>
            <person name="O'Sullivan O."/>
            <person name="Ritari J."/>
            <person name="Douillard F.P."/>
            <person name="Paul Ross R."/>
            <person name="Yang R."/>
            <person name="Briner A.E."/>
            <person name="Felis G.E."/>
            <person name="de Vos W.M."/>
            <person name="Barrangou R."/>
            <person name="Klaenhammer T.R."/>
            <person name="Caufield P.W."/>
            <person name="Cui Y."/>
            <person name="Zhang H."/>
            <person name="O'Toole P.W."/>
        </authorList>
    </citation>
    <scope>NUCLEOTIDE SEQUENCE [LARGE SCALE GENOMIC DNA]</scope>
    <source>
        <strain evidence="9 10">DSM 19117</strain>
    </source>
</reference>
<dbReference type="PATRIC" id="fig|1423773.3.peg.2247"/>
<feature type="transmembrane region" description="Helical" evidence="7">
    <location>
        <begin position="228"/>
        <end position="250"/>
    </location>
</feature>
<organism evidence="9 10">
    <name type="scientific">Levilactobacillus namurensis DSM 19117</name>
    <dbReference type="NCBI Taxonomy" id="1423773"/>
    <lineage>
        <taxon>Bacteria</taxon>
        <taxon>Bacillati</taxon>
        <taxon>Bacillota</taxon>
        <taxon>Bacilli</taxon>
        <taxon>Lactobacillales</taxon>
        <taxon>Lactobacillaceae</taxon>
        <taxon>Levilactobacillus</taxon>
    </lineage>
</organism>
<feature type="transmembrane region" description="Helical" evidence="7">
    <location>
        <begin position="165"/>
        <end position="186"/>
    </location>
</feature>
<dbReference type="GO" id="GO:0005886">
    <property type="term" value="C:plasma membrane"/>
    <property type="evidence" value="ECO:0007669"/>
    <property type="project" value="UniProtKB-SubCell"/>
</dbReference>
<dbReference type="PANTHER" id="PTHR40074:SF2">
    <property type="entry name" value="O-ACETYLTRANSFERASE WECH"/>
    <property type="match status" value="1"/>
</dbReference>
<evidence type="ECO:0000313" key="9">
    <source>
        <dbReference type="EMBL" id="KRK74538.1"/>
    </source>
</evidence>
<keyword evidence="6 7" id="KW-0472">Membrane</keyword>
<dbReference type="GO" id="GO:0009246">
    <property type="term" value="P:enterobacterial common antigen biosynthetic process"/>
    <property type="evidence" value="ECO:0007669"/>
    <property type="project" value="TreeGrafter"/>
</dbReference>
<feature type="transmembrane region" description="Helical" evidence="7">
    <location>
        <begin position="141"/>
        <end position="159"/>
    </location>
</feature>
<keyword evidence="4 7" id="KW-0812">Transmembrane</keyword>
<feature type="transmembrane region" description="Helical" evidence="7">
    <location>
        <begin position="305"/>
        <end position="326"/>
    </location>
</feature>
<evidence type="ECO:0000256" key="6">
    <source>
        <dbReference type="ARBA" id="ARBA00023136"/>
    </source>
</evidence>
<feature type="transmembrane region" description="Helical" evidence="7">
    <location>
        <begin position="28"/>
        <end position="45"/>
    </location>
</feature>
<dbReference type="AlphaFoldDB" id="A0A0R1K366"/>